<dbReference type="PIRSF" id="PIRSF000137">
    <property type="entry name" value="Alcohol_oxidase"/>
    <property type="match status" value="1"/>
</dbReference>
<sequence>MAFPFCLLALYAQFTSAIPASDALSRSYDYVILGGGLAGLTLANRLSEDPGTQVLVLEAGDVRLDDPLINIPGFLGSTVGNASYDWLFTTVPQVNANNNSFTWDRGKVLGGSTAINFMAWGRPALNEIDAIGALGNPGWTGENLFKYMRKAETFTHPDPAYAAANNLTFIDSAHGKTGPVHNSFSRFISDGQKPWLSALETLGVQKIEDALAGEDVGAWMAPATIDGISVTRSYAASAYYAPVSHRSNLIVVTGAEVNRIVSGKRSDGLVVATGIEFSLDSQSRSLSVKSGAEVILSTGTIKTPQLLELSGIGNPQILTPLGIETKVSLPGVGEGIIDQYFFGVSYELNNDSIVTLDSLRDPTFEAEALTEYETNKTGIMTIGVTGFALVPLQTIVGTANATALIDAQARKIATGNYSAVQKEKWNTIIQGLREPTKRGYIELVAFPGFFTTASAPKEGKKYITFTGNLHFPFSTGSIHVASADPSSQPAIDPHYFEEDFDIQVMASVLKFIRKLGGTGGFKGTHSNPCARPKHSTDYIKNHGGPEYHTIGSASMLPRAKGGVVSPEFKVYGTSNIRVVDLSILPLQISAHPMSTLYGVAEKAADIIRGIVTV</sequence>
<feature type="domain" description="Glucose-methanol-choline oxidoreductase N-terminal" evidence="13">
    <location>
        <begin position="299"/>
        <end position="313"/>
    </location>
</feature>
<evidence type="ECO:0000256" key="3">
    <source>
        <dbReference type="ARBA" id="ARBA00022630"/>
    </source>
</evidence>
<evidence type="ECO:0000256" key="6">
    <source>
        <dbReference type="ARBA" id="ARBA00023002"/>
    </source>
</evidence>
<evidence type="ECO:0000313" key="14">
    <source>
        <dbReference type="EMBL" id="KAJ7688579.1"/>
    </source>
</evidence>
<dbReference type="SUPFAM" id="SSF54373">
    <property type="entry name" value="FAD-linked reductases, C-terminal domain"/>
    <property type="match status" value="1"/>
</dbReference>
<dbReference type="InterPro" id="IPR036188">
    <property type="entry name" value="FAD/NAD-bd_sf"/>
</dbReference>
<dbReference type="PROSITE" id="PS00623">
    <property type="entry name" value="GMC_OXRED_1"/>
    <property type="match status" value="1"/>
</dbReference>
<evidence type="ECO:0000256" key="5">
    <source>
        <dbReference type="ARBA" id="ARBA00022827"/>
    </source>
</evidence>
<dbReference type="AlphaFoldDB" id="A0AAD7GCU5"/>
<dbReference type="InterPro" id="IPR007867">
    <property type="entry name" value="GMC_OxRtase_C"/>
</dbReference>
<keyword evidence="6" id="KW-0560">Oxidoreductase</keyword>
<protein>
    <submittedName>
        <fullName evidence="14">GMC oxidoreductase</fullName>
    </submittedName>
</protein>
<gene>
    <name evidence="14" type="ORF">B0H17DRAFT_938201</name>
</gene>
<evidence type="ECO:0000259" key="13">
    <source>
        <dbReference type="PROSITE" id="PS00624"/>
    </source>
</evidence>
<keyword evidence="4 11" id="KW-0732">Signal</keyword>
<organism evidence="14 15">
    <name type="scientific">Mycena rosella</name>
    <name type="common">Pink bonnet</name>
    <name type="synonym">Agaricus rosellus</name>
    <dbReference type="NCBI Taxonomy" id="1033263"/>
    <lineage>
        <taxon>Eukaryota</taxon>
        <taxon>Fungi</taxon>
        <taxon>Dikarya</taxon>
        <taxon>Basidiomycota</taxon>
        <taxon>Agaricomycotina</taxon>
        <taxon>Agaricomycetes</taxon>
        <taxon>Agaricomycetidae</taxon>
        <taxon>Agaricales</taxon>
        <taxon>Marasmiineae</taxon>
        <taxon>Mycenaceae</taxon>
        <taxon>Mycena</taxon>
    </lineage>
</organism>
<dbReference type="GO" id="GO:0016614">
    <property type="term" value="F:oxidoreductase activity, acting on CH-OH group of donors"/>
    <property type="evidence" value="ECO:0007669"/>
    <property type="project" value="InterPro"/>
</dbReference>
<dbReference type="InterPro" id="IPR000172">
    <property type="entry name" value="GMC_OxRdtase_N"/>
</dbReference>
<dbReference type="Gene3D" id="3.30.560.10">
    <property type="entry name" value="Glucose Oxidase, domain 3"/>
    <property type="match status" value="1"/>
</dbReference>
<dbReference type="GO" id="GO:0050660">
    <property type="term" value="F:flavin adenine dinucleotide binding"/>
    <property type="evidence" value="ECO:0007669"/>
    <property type="project" value="InterPro"/>
</dbReference>
<feature type="domain" description="Glucose-methanol-choline oxidoreductase N-terminal" evidence="12">
    <location>
        <begin position="106"/>
        <end position="129"/>
    </location>
</feature>
<feature type="binding site" evidence="9">
    <location>
        <position position="257"/>
    </location>
    <ligand>
        <name>FAD</name>
        <dbReference type="ChEBI" id="CHEBI:57692"/>
    </ligand>
</feature>
<keyword evidence="7" id="KW-0325">Glycoprotein</keyword>
<keyword evidence="3 10" id="KW-0285">Flavoprotein</keyword>
<feature type="binding site" evidence="9">
    <location>
        <position position="108"/>
    </location>
    <ligand>
        <name>FAD</name>
        <dbReference type="ChEBI" id="CHEBI:57692"/>
    </ligand>
</feature>
<accession>A0AAD7GCU5</accession>
<dbReference type="EMBL" id="JARKIE010000078">
    <property type="protein sequence ID" value="KAJ7688579.1"/>
    <property type="molecule type" value="Genomic_DNA"/>
</dbReference>
<evidence type="ECO:0000313" key="15">
    <source>
        <dbReference type="Proteomes" id="UP001221757"/>
    </source>
</evidence>
<name>A0AAD7GCU5_MYCRO</name>
<dbReference type="Proteomes" id="UP001221757">
    <property type="component" value="Unassembled WGS sequence"/>
</dbReference>
<proteinExistence type="inferred from homology"/>
<dbReference type="Pfam" id="PF05199">
    <property type="entry name" value="GMC_oxred_C"/>
    <property type="match status" value="1"/>
</dbReference>
<evidence type="ECO:0000256" key="4">
    <source>
        <dbReference type="ARBA" id="ARBA00022729"/>
    </source>
</evidence>
<feature type="signal peptide" evidence="11">
    <location>
        <begin position="1"/>
        <end position="17"/>
    </location>
</feature>
<evidence type="ECO:0000256" key="11">
    <source>
        <dbReference type="SAM" id="SignalP"/>
    </source>
</evidence>
<evidence type="ECO:0000256" key="10">
    <source>
        <dbReference type="RuleBase" id="RU003968"/>
    </source>
</evidence>
<dbReference type="SUPFAM" id="SSF51905">
    <property type="entry name" value="FAD/NAD(P)-binding domain"/>
    <property type="match status" value="1"/>
</dbReference>
<dbReference type="PANTHER" id="PTHR11552:SF201">
    <property type="entry name" value="GLUCOSE-METHANOL-CHOLINE OXIDOREDUCTASE N-TERMINAL DOMAIN-CONTAINING PROTEIN"/>
    <property type="match status" value="1"/>
</dbReference>
<comment type="cofactor">
    <cofactor evidence="1 9">
        <name>FAD</name>
        <dbReference type="ChEBI" id="CHEBI:57692"/>
    </cofactor>
</comment>
<evidence type="ECO:0000256" key="8">
    <source>
        <dbReference type="PIRSR" id="PIRSR000137-1"/>
    </source>
</evidence>
<evidence type="ECO:0000256" key="2">
    <source>
        <dbReference type="ARBA" id="ARBA00010790"/>
    </source>
</evidence>
<dbReference type="PROSITE" id="PS00624">
    <property type="entry name" value="GMC_OXRED_2"/>
    <property type="match status" value="1"/>
</dbReference>
<dbReference type="Pfam" id="PF00732">
    <property type="entry name" value="GMC_oxred_N"/>
    <property type="match status" value="1"/>
</dbReference>
<dbReference type="InterPro" id="IPR012132">
    <property type="entry name" value="GMC_OxRdtase"/>
</dbReference>
<evidence type="ECO:0000259" key="12">
    <source>
        <dbReference type="PROSITE" id="PS00623"/>
    </source>
</evidence>
<evidence type="ECO:0000256" key="1">
    <source>
        <dbReference type="ARBA" id="ARBA00001974"/>
    </source>
</evidence>
<feature type="chain" id="PRO_5042293675" evidence="11">
    <location>
        <begin position="18"/>
        <end position="613"/>
    </location>
</feature>
<evidence type="ECO:0000256" key="7">
    <source>
        <dbReference type="ARBA" id="ARBA00023180"/>
    </source>
</evidence>
<feature type="active site" description="Proton donor" evidence="8">
    <location>
        <position position="548"/>
    </location>
</feature>
<reference evidence="14" key="1">
    <citation type="submission" date="2023-03" db="EMBL/GenBank/DDBJ databases">
        <title>Massive genome expansion in bonnet fungi (Mycena s.s.) driven by repeated elements and novel gene families across ecological guilds.</title>
        <authorList>
            <consortium name="Lawrence Berkeley National Laboratory"/>
            <person name="Harder C.B."/>
            <person name="Miyauchi S."/>
            <person name="Viragh M."/>
            <person name="Kuo A."/>
            <person name="Thoen E."/>
            <person name="Andreopoulos B."/>
            <person name="Lu D."/>
            <person name="Skrede I."/>
            <person name="Drula E."/>
            <person name="Henrissat B."/>
            <person name="Morin E."/>
            <person name="Kohler A."/>
            <person name="Barry K."/>
            <person name="LaButti K."/>
            <person name="Morin E."/>
            <person name="Salamov A."/>
            <person name="Lipzen A."/>
            <person name="Mereny Z."/>
            <person name="Hegedus B."/>
            <person name="Baldrian P."/>
            <person name="Stursova M."/>
            <person name="Weitz H."/>
            <person name="Taylor A."/>
            <person name="Grigoriev I.V."/>
            <person name="Nagy L.G."/>
            <person name="Martin F."/>
            <person name="Kauserud H."/>
        </authorList>
    </citation>
    <scope>NUCLEOTIDE SEQUENCE</scope>
    <source>
        <strain evidence="14">CBHHK067</strain>
    </source>
</reference>
<keyword evidence="15" id="KW-1185">Reference proteome</keyword>
<comment type="similarity">
    <text evidence="2 10">Belongs to the GMC oxidoreductase family.</text>
</comment>
<evidence type="ECO:0000256" key="9">
    <source>
        <dbReference type="PIRSR" id="PIRSR000137-2"/>
    </source>
</evidence>
<feature type="active site" description="Proton acceptor" evidence="8">
    <location>
        <position position="591"/>
    </location>
</feature>
<dbReference type="PANTHER" id="PTHR11552">
    <property type="entry name" value="GLUCOSE-METHANOL-CHOLINE GMC OXIDOREDUCTASE"/>
    <property type="match status" value="1"/>
</dbReference>
<dbReference type="Gene3D" id="3.50.50.60">
    <property type="entry name" value="FAD/NAD(P)-binding domain"/>
    <property type="match status" value="1"/>
</dbReference>
<comment type="caution">
    <text evidence="14">The sequence shown here is derived from an EMBL/GenBank/DDBJ whole genome shotgun (WGS) entry which is preliminary data.</text>
</comment>
<keyword evidence="5 9" id="KW-0274">FAD</keyword>